<dbReference type="InterPro" id="IPR027417">
    <property type="entry name" value="P-loop_NTPase"/>
</dbReference>
<dbReference type="GO" id="GO:0006400">
    <property type="term" value="P:tRNA modification"/>
    <property type="evidence" value="ECO:0007669"/>
    <property type="project" value="TreeGrafter"/>
</dbReference>
<dbReference type="Pfam" id="PF01715">
    <property type="entry name" value="IPPT"/>
    <property type="match status" value="1"/>
</dbReference>
<dbReference type="Gene3D" id="1.10.20.140">
    <property type="match status" value="1"/>
</dbReference>
<dbReference type="SUPFAM" id="SSF52540">
    <property type="entry name" value="P-loop containing nucleoside triphosphate hydrolases"/>
    <property type="match status" value="1"/>
</dbReference>
<dbReference type="EMBL" id="WTXG01000007">
    <property type="protein sequence ID" value="KAI0304286.1"/>
    <property type="molecule type" value="Genomic_DNA"/>
</dbReference>
<keyword evidence="7" id="KW-1185">Reference proteome</keyword>
<protein>
    <submittedName>
        <fullName evidence="6">IPP transferase-domain-containing protein</fullName>
    </submittedName>
</protein>
<evidence type="ECO:0000256" key="5">
    <source>
        <dbReference type="SAM" id="MobiDB-lite"/>
    </source>
</evidence>
<gene>
    <name evidence="6" type="ORF">B0F90DRAFT_1910995</name>
</gene>
<proteinExistence type="inferred from homology"/>
<dbReference type="GO" id="GO:0005524">
    <property type="term" value="F:ATP binding"/>
    <property type="evidence" value="ECO:0007669"/>
    <property type="project" value="UniProtKB-KW"/>
</dbReference>
<dbReference type="GO" id="GO:0005739">
    <property type="term" value="C:mitochondrion"/>
    <property type="evidence" value="ECO:0007669"/>
    <property type="project" value="TreeGrafter"/>
</dbReference>
<feature type="region of interest" description="Disordered" evidence="5">
    <location>
        <begin position="455"/>
        <end position="476"/>
    </location>
</feature>
<dbReference type="PANTHER" id="PTHR11088">
    <property type="entry name" value="TRNA DIMETHYLALLYLTRANSFERASE"/>
    <property type="match status" value="1"/>
</dbReference>
<evidence type="ECO:0000256" key="4">
    <source>
        <dbReference type="ARBA" id="ARBA00022840"/>
    </source>
</evidence>
<comment type="similarity">
    <text evidence="1">Belongs to the IPP transferase family.</text>
</comment>
<dbReference type="Proteomes" id="UP001203297">
    <property type="component" value="Unassembled WGS sequence"/>
</dbReference>
<keyword evidence="4" id="KW-0067">ATP-binding</keyword>
<evidence type="ECO:0000256" key="2">
    <source>
        <dbReference type="ARBA" id="ARBA00022679"/>
    </source>
</evidence>
<evidence type="ECO:0000313" key="6">
    <source>
        <dbReference type="EMBL" id="KAI0304286.1"/>
    </source>
</evidence>
<accession>A0AAD4M976</accession>
<organism evidence="6 7">
    <name type="scientific">Multifurca ochricompacta</name>
    <dbReference type="NCBI Taxonomy" id="376703"/>
    <lineage>
        <taxon>Eukaryota</taxon>
        <taxon>Fungi</taxon>
        <taxon>Dikarya</taxon>
        <taxon>Basidiomycota</taxon>
        <taxon>Agaricomycotina</taxon>
        <taxon>Agaricomycetes</taxon>
        <taxon>Russulales</taxon>
        <taxon>Russulaceae</taxon>
        <taxon>Multifurca</taxon>
    </lineage>
</organism>
<evidence type="ECO:0000256" key="1">
    <source>
        <dbReference type="ARBA" id="ARBA00005842"/>
    </source>
</evidence>
<evidence type="ECO:0000313" key="7">
    <source>
        <dbReference type="Proteomes" id="UP001203297"/>
    </source>
</evidence>
<dbReference type="PANTHER" id="PTHR11088:SF89">
    <property type="entry name" value="TRNA DIMETHYLALLYLTRANSFERASE"/>
    <property type="match status" value="1"/>
</dbReference>
<keyword evidence="3" id="KW-0547">Nucleotide-binding</keyword>
<dbReference type="AlphaFoldDB" id="A0AAD4M976"/>
<sequence length="507" mass="56257">MALRPIIAVCGTTGVGKSKLAVELALNLSEKIDNNGWKGGIIVNADAMQAYKGFDTLTNKIPLSERAGVEHVLMNFKEPTEQYVVGQWVHDAIRVVSLSHLPIIVGGTAYWIQHLIFPGRLVVEPGKVSGPDSFPPPGSLPIPNGLSSVLSQITPDLREFAPSAADDPSAALALYNLLNALDPAVAVRWHWRDTRKVLRNLEIMRESGRRVSDILKEQSTSITTPRYDTLCFWLYAEPTELTRRLDSRADEMLRNNLLDEVRELRRLGLPSNDGNPDSIASFVDLTLGIFQSIGFREFHQYLADPSPSEKTFQVAIENMKVANRQYAKRQVSWIRNKFIPAIRASRSTEGSKSIEMYLLDATAPQQWGSGVRGVANHLMNAFLRRDPLPDPLTLSTTAKTMLSVHIKATDPTSALSVRRKVTCPVCTIDKALPVMIEDGFEWAAHVKTKVHKRLAAKAKGRGKQNDDDDVPSKECESGKGLVSTIQISQEENYKNMSIQFNPLSLEI</sequence>
<dbReference type="HAMAP" id="MF_00185">
    <property type="entry name" value="IPP_trans"/>
    <property type="match status" value="1"/>
</dbReference>
<name>A0AAD4M976_9AGAM</name>
<dbReference type="GO" id="GO:0052381">
    <property type="term" value="F:tRNA dimethylallyltransferase activity"/>
    <property type="evidence" value="ECO:0007669"/>
    <property type="project" value="InterPro"/>
</dbReference>
<dbReference type="Gene3D" id="3.40.50.300">
    <property type="entry name" value="P-loop containing nucleotide triphosphate hydrolases"/>
    <property type="match status" value="1"/>
</dbReference>
<reference evidence="6" key="1">
    <citation type="journal article" date="2022" name="New Phytol.">
        <title>Evolutionary transition to the ectomycorrhizal habit in the genomes of a hyperdiverse lineage of mushroom-forming fungi.</title>
        <authorList>
            <person name="Looney B."/>
            <person name="Miyauchi S."/>
            <person name="Morin E."/>
            <person name="Drula E."/>
            <person name="Courty P.E."/>
            <person name="Kohler A."/>
            <person name="Kuo A."/>
            <person name="LaButti K."/>
            <person name="Pangilinan J."/>
            <person name="Lipzen A."/>
            <person name="Riley R."/>
            <person name="Andreopoulos W."/>
            <person name="He G."/>
            <person name="Johnson J."/>
            <person name="Nolan M."/>
            <person name="Tritt A."/>
            <person name="Barry K.W."/>
            <person name="Grigoriev I.V."/>
            <person name="Nagy L.G."/>
            <person name="Hibbett D."/>
            <person name="Henrissat B."/>
            <person name="Matheny P.B."/>
            <person name="Labbe J."/>
            <person name="Martin F.M."/>
        </authorList>
    </citation>
    <scope>NUCLEOTIDE SEQUENCE</scope>
    <source>
        <strain evidence="6">BPL690</strain>
    </source>
</reference>
<keyword evidence="2 6" id="KW-0808">Transferase</keyword>
<dbReference type="InterPro" id="IPR018022">
    <property type="entry name" value="IPT"/>
</dbReference>
<comment type="caution">
    <text evidence="6">The sequence shown here is derived from an EMBL/GenBank/DDBJ whole genome shotgun (WGS) entry which is preliminary data.</text>
</comment>
<evidence type="ECO:0000256" key="3">
    <source>
        <dbReference type="ARBA" id="ARBA00022741"/>
    </source>
</evidence>
<dbReference type="InterPro" id="IPR039657">
    <property type="entry name" value="Dimethylallyltransferase"/>
</dbReference>